<dbReference type="PANTHER" id="PTHR30451">
    <property type="entry name" value="OUTER MEMBRANE USHER PROTEIN"/>
    <property type="match status" value="1"/>
</dbReference>
<evidence type="ECO:0000256" key="3">
    <source>
        <dbReference type="ARBA" id="ARBA00022448"/>
    </source>
</evidence>
<dbReference type="OrthoDB" id="6554712at2"/>
<dbReference type="Pfam" id="PF00577">
    <property type="entry name" value="Usher"/>
    <property type="match status" value="1"/>
</dbReference>
<feature type="signal peptide" evidence="9">
    <location>
        <begin position="1"/>
        <end position="34"/>
    </location>
</feature>
<sequence length="851" mass="93285">MDKAKIIKNSVKRTFSYSLLCGVVTLSLSGLALADETAGNENAGAISADFDSAFLIGDAKKIDISKFANGNPILPGEYSLDVYVNGNWFGKQRLVFKPTPDDKSSFTCFTPKQLLEFGIKAELIKQKAKNSANSCLPLEQWINEAFYNFDMSSLKLEVSIPQVAMQNNARGYVDPSIWDRGINAGFASYNASAYKTFDSTNNQENTNAFVSLNAGLNLASWQLRHNGQWTWSDNEDGKSEYTAVNTYLQRAFPEQRGILTLGDSFSQGDIFDTFGYRGVAFASDDRMLPSSLSGYAPRIRGNAKTNAKVEVRQQGQLIYQTNVSAGSFEINDLYPTGFGGQLDVSVIEADGEVQKFSLPYTSVAQMLRPGLSRYAVVAGNYRNKEIDKDPLILQGQYQRGINNFITAYGGAQASEDYKAVTLGSAFATRLGAVAFDVTHSDTDFKNRAPETGQSYRVSYSKLISPTNTNVTLAAYRYSTQGFYRLADAFKAQEQDEEGIGTLYIGKQRSEFQVTLNQGLPNEWGNFYLTGAWVDYWDKQEDTKQYQFGYNNTYKGVSYGLSANKRVVENATSGKVIDDTEYMLTLSLPLSIKRKAVTLNSYATQDNITVGINGSLGDRTSYGATLSTDYGENPSLNTNAQYRSNYATLGGTYSVADGYQQLGLSAGGNIVVHPEGVVFSPDQGRTMVLVYAPGAEGAKVNNTDELTINKSGYAVIPYVTPYRINDVSLDTVGMSDDVELEGASQRIAPYEGSVTKVDFLTKLGKAIYINTVDDKGNTLPFGADVVDSNDEHIGIVAQGSLVYLRTPKLSDTITVKWGDEQNEQCQMSYDITNLAKDKTQPMITLEGVCHGL</sequence>
<dbReference type="EMBL" id="WFKQ01000012">
    <property type="protein sequence ID" value="MUG33227.1"/>
    <property type="molecule type" value="Genomic_DNA"/>
</dbReference>
<evidence type="ECO:0000256" key="9">
    <source>
        <dbReference type="SAM" id="SignalP"/>
    </source>
</evidence>
<dbReference type="RefSeq" id="WP_155587661.1">
    <property type="nucleotide sequence ID" value="NZ_WFKQ01000012.1"/>
</dbReference>
<keyword evidence="4" id="KW-1134">Transmembrane beta strand</keyword>
<feature type="domain" description="PapC-like C-terminal" evidence="10">
    <location>
        <begin position="768"/>
        <end position="831"/>
    </location>
</feature>
<comment type="similarity">
    <text evidence="2">Belongs to the fimbrial export usher family.</text>
</comment>
<keyword evidence="13" id="KW-1185">Reference proteome</keyword>
<dbReference type="PANTHER" id="PTHR30451:SF3">
    <property type="entry name" value="OUTER MEMBRANE USHER PROTEIN HTRE-RELATED"/>
    <property type="match status" value="1"/>
</dbReference>
<dbReference type="InterPro" id="IPR042186">
    <property type="entry name" value="FimD_plug_dom"/>
</dbReference>
<comment type="subcellular location">
    <subcellularLocation>
        <location evidence="1">Cell outer membrane</location>
        <topology evidence="1">Multi-pass membrane protein</topology>
    </subcellularLocation>
</comment>
<accession>A0A844M3X5</accession>
<dbReference type="Gene3D" id="2.60.40.3110">
    <property type="match status" value="1"/>
</dbReference>
<evidence type="ECO:0000313" key="12">
    <source>
        <dbReference type="EMBL" id="MUG33227.1"/>
    </source>
</evidence>
<protein>
    <submittedName>
        <fullName evidence="12">Fimbria/pilus outer membrane usher protein</fullName>
    </submittedName>
</protein>
<dbReference type="InterPro" id="IPR000015">
    <property type="entry name" value="Fimb_usher"/>
</dbReference>
<dbReference type="Proteomes" id="UP000442109">
    <property type="component" value="Unassembled WGS sequence"/>
</dbReference>
<dbReference type="InterPro" id="IPR025949">
    <property type="entry name" value="PapC-like_C"/>
</dbReference>
<dbReference type="Gene3D" id="2.60.40.2610">
    <property type="entry name" value="Outer membrane usher protein FimD, plug domain"/>
    <property type="match status" value="1"/>
</dbReference>
<dbReference type="FunFam" id="2.60.40.3110:FF:000001">
    <property type="entry name" value="Putative fimbrial outer membrane usher"/>
    <property type="match status" value="1"/>
</dbReference>
<keyword evidence="8" id="KW-0998">Cell outer membrane</keyword>
<organism evidence="12 13">
    <name type="scientific">Psychrobacter sanguinis</name>
    <dbReference type="NCBI Taxonomy" id="861445"/>
    <lineage>
        <taxon>Bacteria</taxon>
        <taxon>Pseudomonadati</taxon>
        <taxon>Pseudomonadota</taxon>
        <taxon>Gammaproteobacteria</taxon>
        <taxon>Moraxellales</taxon>
        <taxon>Moraxellaceae</taxon>
        <taxon>Psychrobacter</taxon>
    </lineage>
</organism>
<dbReference type="InterPro" id="IPR025885">
    <property type="entry name" value="PapC_N"/>
</dbReference>
<evidence type="ECO:0000256" key="2">
    <source>
        <dbReference type="ARBA" id="ARBA00008064"/>
    </source>
</evidence>
<keyword evidence="3" id="KW-0813">Transport</keyword>
<dbReference type="Pfam" id="PF13953">
    <property type="entry name" value="PapC_C"/>
    <property type="match status" value="1"/>
</dbReference>
<dbReference type="InterPro" id="IPR043142">
    <property type="entry name" value="PapC-like_C_sf"/>
</dbReference>
<keyword evidence="7" id="KW-0472">Membrane</keyword>
<evidence type="ECO:0000259" key="11">
    <source>
        <dbReference type="Pfam" id="PF13954"/>
    </source>
</evidence>
<dbReference type="GO" id="GO:0009279">
    <property type="term" value="C:cell outer membrane"/>
    <property type="evidence" value="ECO:0007669"/>
    <property type="project" value="UniProtKB-SubCell"/>
</dbReference>
<comment type="caution">
    <text evidence="12">The sequence shown here is derived from an EMBL/GenBank/DDBJ whole genome shotgun (WGS) entry which is preliminary data.</text>
</comment>
<proteinExistence type="inferred from homology"/>
<reference evidence="12 13" key="1">
    <citation type="journal article" date="2019" name="PLoS ONE">
        <title>Pup mortality in New Zealand sea lions (Phocarctos hookeri) at Enderby Island, Auckland Islands, 2013-18.</title>
        <authorList>
            <person name="Michael S.A."/>
            <person name="Hayman D.T.S."/>
            <person name="Gray R."/>
            <person name="Zhang J."/>
            <person name="Rogers L."/>
            <person name="Roe W.D."/>
        </authorList>
    </citation>
    <scope>NUCLEOTIDE SEQUENCE [LARGE SCALE GENOMIC DNA]</scope>
    <source>
        <strain evidence="12 13">SM868</strain>
    </source>
</reference>
<dbReference type="Gene3D" id="2.60.40.2070">
    <property type="match status" value="1"/>
</dbReference>
<gene>
    <name evidence="12" type="ORF">GB996_10550</name>
</gene>
<evidence type="ECO:0000256" key="1">
    <source>
        <dbReference type="ARBA" id="ARBA00004571"/>
    </source>
</evidence>
<evidence type="ECO:0000259" key="10">
    <source>
        <dbReference type="Pfam" id="PF13953"/>
    </source>
</evidence>
<evidence type="ECO:0000256" key="8">
    <source>
        <dbReference type="ARBA" id="ARBA00023237"/>
    </source>
</evidence>
<evidence type="ECO:0000313" key="13">
    <source>
        <dbReference type="Proteomes" id="UP000442109"/>
    </source>
</evidence>
<feature type="chain" id="PRO_5032797678" evidence="9">
    <location>
        <begin position="35"/>
        <end position="851"/>
    </location>
</feature>
<evidence type="ECO:0000256" key="4">
    <source>
        <dbReference type="ARBA" id="ARBA00022452"/>
    </source>
</evidence>
<dbReference type="GO" id="GO:0009297">
    <property type="term" value="P:pilus assembly"/>
    <property type="evidence" value="ECO:0007669"/>
    <property type="project" value="InterPro"/>
</dbReference>
<dbReference type="SUPFAM" id="SSF141729">
    <property type="entry name" value="FimD N-terminal domain-like"/>
    <property type="match status" value="1"/>
</dbReference>
<keyword evidence="5" id="KW-0812">Transmembrane</keyword>
<name>A0A844M3X5_9GAMM</name>
<dbReference type="Gene3D" id="3.10.20.410">
    <property type="match status" value="1"/>
</dbReference>
<dbReference type="Pfam" id="PF13954">
    <property type="entry name" value="PapC_N"/>
    <property type="match status" value="1"/>
</dbReference>
<feature type="domain" description="PapC N-terminal" evidence="11">
    <location>
        <begin position="50"/>
        <end position="193"/>
    </location>
</feature>
<evidence type="ECO:0000256" key="6">
    <source>
        <dbReference type="ARBA" id="ARBA00022729"/>
    </source>
</evidence>
<dbReference type="InterPro" id="IPR037224">
    <property type="entry name" value="PapC_N_sf"/>
</dbReference>
<evidence type="ECO:0000256" key="7">
    <source>
        <dbReference type="ARBA" id="ARBA00023136"/>
    </source>
</evidence>
<dbReference type="GO" id="GO:0015473">
    <property type="term" value="F:fimbrial usher porin activity"/>
    <property type="evidence" value="ECO:0007669"/>
    <property type="project" value="InterPro"/>
</dbReference>
<evidence type="ECO:0000256" key="5">
    <source>
        <dbReference type="ARBA" id="ARBA00022692"/>
    </source>
</evidence>
<dbReference type="AlphaFoldDB" id="A0A844M3X5"/>
<keyword evidence="6 9" id="KW-0732">Signal</keyword>